<evidence type="ECO:0000313" key="4">
    <source>
        <dbReference type="Proteomes" id="UP001176517"/>
    </source>
</evidence>
<feature type="region of interest" description="Disordered" evidence="2">
    <location>
        <begin position="181"/>
        <end position="224"/>
    </location>
</feature>
<dbReference type="Pfam" id="PF11176">
    <property type="entry name" value="Tma16"/>
    <property type="match status" value="1"/>
</dbReference>
<evidence type="ECO:0000313" key="3">
    <source>
        <dbReference type="EMBL" id="KAK0545907.1"/>
    </source>
</evidence>
<proteinExistence type="inferred from homology"/>
<sequence length="224" mass="25149">MGGKKITAKSIRRKNEPMHPDSRRAAQLTRAATRVSKLQSQKSSRKIHNINKVDRISTFILLLPDDIPALPDLAAMHAWVQDSWLPRHDEELAEARASRRPGRPPLKEEIAIQHRIEAERTEYATALELPDLTSPANVKLLREWKGNPQGLNAFRFVRISGKFPEQFTVVQEGIHPDLKYEKEQQQQKSGSASSLAGDKTMEEGESTSFSPSRLGAAGDFYNMG</sequence>
<evidence type="ECO:0000256" key="1">
    <source>
        <dbReference type="ARBA" id="ARBA00034127"/>
    </source>
</evidence>
<comment type="similarity">
    <text evidence="1">Belongs to the TMA16 family.</text>
</comment>
<protein>
    <submittedName>
        <fullName evidence="3">Translation machinery-associated protein 16</fullName>
    </submittedName>
</protein>
<dbReference type="GO" id="GO:0005634">
    <property type="term" value="C:nucleus"/>
    <property type="evidence" value="ECO:0007669"/>
    <property type="project" value="TreeGrafter"/>
</dbReference>
<dbReference type="Proteomes" id="UP001176517">
    <property type="component" value="Unassembled WGS sequence"/>
</dbReference>
<organism evidence="3 4">
    <name type="scientific">Tilletia horrida</name>
    <dbReference type="NCBI Taxonomy" id="155126"/>
    <lineage>
        <taxon>Eukaryota</taxon>
        <taxon>Fungi</taxon>
        <taxon>Dikarya</taxon>
        <taxon>Basidiomycota</taxon>
        <taxon>Ustilaginomycotina</taxon>
        <taxon>Exobasidiomycetes</taxon>
        <taxon>Tilletiales</taxon>
        <taxon>Tilletiaceae</taxon>
        <taxon>Tilletia</taxon>
    </lineage>
</organism>
<name>A0AAN6JRP3_9BASI</name>
<dbReference type="PANTHER" id="PTHR13349:SF2">
    <property type="entry name" value="TRANSLATION MACHINERY-ASSOCIATED PROTEIN 16"/>
    <property type="match status" value="1"/>
</dbReference>
<reference evidence="3" key="1">
    <citation type="journal article" date="2023" name="PhytoFront">
        <title>Draft Genome Resources of Seven Strains of Tilletia horrida, Causal Agent of Kernel Smut of Rice.</title>
        <authorList>
            <person name="Khanal S."/>
            <person name="Antony Babu S."/>
            <person name="Zhou X.G."/>
        </authorList>
    </citation>
    <scope>NUCLEOTIDE SEQUENCE</scope>
    <source>
        <strain evidence="3">TX6</strain>
    </source>
</reference>
<dbReference type="AlphaFoldDB" id="A0AAN6JRP3"/>
<evidence type="ECO:0000256" key="2">
    <source>
        <dbReference type="SAM" id="MobiDB-lite"/>
    </source>
</evidence>
<comment type="caution">
    <text evidence="3">The sequence shown here is derived from an EMBL/GenBank/DDBJ whole genome shotgun (WGS) entry which is preliminary data.</text>
</comment>
<dbReference type="Gene3D" id="1.20.1440.170">
    <property type="entry name" value="Translation machinery-associated protein 16-like"/>
    <property type="match status" value="1"/>
</dbReference>
<feature type="compositionally biased region" description="Basic and acidic residues" evidence="2">
    <location>
        <begin position="13"/>
        <end position="24"/>
    </location>
</feature>
<accession>A0AAN6JRP3</accession>
<dbReference type="EMBL" id="JAPDMZ010000212">
    <property type="protein sequence ID" value="KAK0545907.1"/>
    <property type="molecule type" value="Genomic_DNA"/>
</dbReference>
<feature type="region of interest" description="Disordered" evidence="2">
    <location>
        <begin position="1"/>
        <end position="30"/>
    </location>
</feature>
<dbReference type="PANTHER" id="PTHR13349">
    <property type="entry name" value="TRANSLATION MACHINERY-ASSOCIATED PROTEIN 16"/>
    <property type="match status" value="1"/>
</dbReference>
<dbReference type="InterPro" id="IPR038356">
    <property type="entry name" value="Tma16_sf"/>
</dbReference>
<feature type="compositionally biased region" description="Basic residues" evidence="2">
    <location>
        <begin position="1"/>
        <end position="12"/>
    </location>
</feature>
<dbReference type="InterPro" id="IPR021346">
    <property type="entry name" value="Tma16"/>
</dbReference>
<keyword evidence="4" id="KW-1185">Reference proteome</keyword>
<gene>
    <name evidence="3" type="primary">TMA16</name>
    <name evidence="3" type="ORF">OC846_005479</name>
</gene>